<evidence type="ECO:0000313" key="3">
    <source>
        <dbReference type="EMBL" id="NOU73985.1"/>
    </source>
</evidence>
<proteinExistence type="inferred from homology"/>
<comment type="caution">
    <text evidence="3">The sequence shown here is derived from an EMBL/GenBank/DDBJ whole genome shotgun (WGS) entry which is preliminary data.</text>
</comment>
<keyword evidence="4" id="KW-1185">Reference proteome</keyword>
<dbReference type="Gene3D" id="3.90.1530.30">
    <property type="match status" value="1"/>
</dbReference>
<dbReference type="NCBIfam" id="TIGR00180">
    <property type="entry name" value="parB_part"/>
    <property type="match status" value="1"/>
</dbReference>
<dbReference type="InterPro" id="IPR003115">
    <property type="entry name" value="ParB_N"/>
</dbReference>
<dbReference type="InterPro" id="IPR041468">
    <property type="entry name" value="HTH_ParB/Spo0J"/>
</dbReference>
<evidence type="ECO:0000313" key="4">
    <source>
        <dbReference type="Proteomes" id="UP000616779"/>
    </source>
</evidence>
<feature type="domain" description="ParB-like N-terminal" evidence="2">
    <location>
        <begin position="16"/>
        <end position="105"/>
    </location>
</feature>
<dbReference type="InterPro" id="IPR004437">
    <property type="entry name" value="ParB/RepB/Spo0J"/>
</dbReference>
<evidence type="ECO:0000259" key="2">
    <source>
        <dbReference type="SMART" id="SM00470"/>
    </source>
</evidence>
<dbReference type="PANTHER" id="PTHR33375">
    <property type="entry name" value="CHROMOSOME-PARTITIONING PROTEIN PARB-RELATED"/>
    <property type="match status" value="1"/>
</dbReference>
<gene>
    <name evidence="3" type="ORF">GC098_21720</name>
</gene>
<dbReference type="Gene3D" id="1.10.10.2830">
    <property type="match status" value="1"/>
</dbReference>
<dbReference type="InterPro" id="IPR036086">
    <property type="entry name" value="ParB/Sulfiredoxin_sf"/>
</dbReference>
<dbReference type="SUPFAM" id="SSF110849">
    <property type="entry name" value="ParB/Sulfiredoxin"/>
    <property type="match status" value="1"/>
</dbReference>
<accession>A0ABX1Y1P4</accession>
<organism evidence="3 4">
    <name type="scientific">Paenibacillus phytorum</name>
    <dbReference type="NCBI Taxonomy" id="2654977"/>
    <lineage>
        <taxon>Bacteria</taxon>
        <taxon>Bacillati</taxon>
        <taxon>Bacillota</taxon>
        <taxon>Bacilli</taxon>
        <taxon>Bacillales</taxon>
        <taxon>Paenibacillaceae</taxon>
        <taxon>Paenibacillus</taxon>
    </lineage>
</organism>
<dbReference type="SMART" id="SM00470">
    <property type="entry name" value="ParB"/>
    <property type="match status" value="1"/>
</dbReference>
<sequence>MRFFSNKKEVNNEKITYISPEKIIPDKNQPRKTFDEEELVQLAQSIKTHGIIQPIIVRPINGAYQIIAGERRWRASMKLGLPEIPVIIRDTDDLQTRFLAIIENLQREDLTSIEEARAFKALIDLYGLTQESLSQRLGIAQSTIGNKLRFLHLPEPVQQAILEKKVHDRQARALLTLKSEELQLKVMDEIITKNLNTRETESRVKELLKVEEVKPRPRMYRFSKDYRLALNTIRESFLLVTNNGLKLEVSEQENSDEFTFVIKVPKKNK</sequence>
<dbReference type="Proteomes" id="UP000616779">
    <property type="component" value="Unassembled WGS sequence"/>
</dbReference>
<dbReference type="CDD" id="cd16393">
    <property type="entry name" value="SPO0J_N"/>
    <property type="match status" value="1"/>
</dbReference>
<dbReference type="RefSeq" id="WP_171645384.1">
    <property type="nucleotide sequence ID" value="NZ_WHOA01000147.1"/>
</dbReference>
<protein>
    <submittedName>
        <fullName evidence="3">ParB/RepB/Spo0J family partition protein</fullName>
    </submittedName>
</protein>
<dbReference type="EMBL" id="WHOA01000147">
    <property type="protein sequence ID" value="NOU73985.1"/>
    <property type="molecule type" value="Genomic_DNA"/>
</dbReference>
<dbReference type="Pfam" id="PF17762">
    <property type="entry name" value="HTH_ParB"/>
    <property type="match status" value="1"/>
</dbReference>
<dbReference type="Pfam" id="PF02195">
    <property type="entry name" value="ParB_N"/>
    <property type="match status" value="1"/>
</dbReference>
<dbReference type="PANTHER" id="PTHR33375:SF8">
    <property type="entry name" value="NUCLEOID OCCLUSION PROTEIN"/>
    <property type="match status" value="1"/>
</dbReference>
<name>A0ABX1Y1P4_9BACL</name>
<reference evidence="3 4" key="1">
    <citation type="submission" date="2019-10" db="EMBL/GenBank/DDBJ databases">
        <title>Description of Paenibacillus terrestris sp. nov.</title>
        <authorList>
            <person name="Carlier A."/>
            <person name="Qi S."/>
        </authorList>
    </citation>
    <scope>NUCLEOTIDE SEQUENCE [LARGE SCALE GENOMIC DNA]</scope>
    <source>
        <strain evidence="3 4">LMG 31458</strain>
    </source>
</reference>
<evidence type="ECO:0000256" key="1">
    <source>
        <dbReference type="ARBA" id="ARBA00006295"/>
    </source>
</evidence>
<comment type="similarity">
    <text evidence="1">Belongs to the ParB family.</text>
</comment>
<dbReference type="InterPro" id="IPR050336">
    <property type="entry name" value="Chromosome_partition/occlusion"/>
</dbReference>